<dbReference type="EMBL" id="CP111026">
    <property type="protein sequence ID" value="WAR27770.1"/>
    <property type="molecule type" value="Genomic_DNA"/>
</dbReference>
<reference evidence="2" key="1">
    <citation type="submission" date="2022-11" db="EMBL/GenBank/DDBJ databases">
        <title>Centuries of genome instability and evolution in soft-shell clam transmissible cancer (bioRxiv).</title>
        <authorList>
            <person name="Hart S.F.M."/>
            <person name="Yonemitsu M.A."/>
            <person name="Giersch R.M."/>
            <person name="Beal B.F."/>
            <person name="Arriagada G."/>
            <person name="Davis B.W."/>
            <person name="Ostrander E.A."/>
            <person name="Goff S.P."/>
            <person name="Metzger M.J."/>
        </authorList>
    </citation>
    <scope>NUCLEOTIDE SEQUENCE</scope>
    <source>
        <strain evidence="2">MELC-2E11</strain>
        <tissue evidence="2">Siphon/mantle</tissue>
    </source>
</reference>
<keyword evidence="3" id="KW-1185">Reference proteome</keyword>
<keyword evidence="1" id="KW-0732">Signal</keyword>
<sequence length="139" mass="15128">MKELLTCFILAVLVNQAHSACSATLGDVTAELASLANISTADPTAAYDGLNQTCSSLNKKRNSSDCTWEELDALIDIRIHLLTARPELQGMTPPCYKTTAVKNCTFADGLYREVANISYICHLPDTLPGSFQTCRKENV</sequence>
<evidence type="ECO:0000313" key="2">
    <source>
        <dbReference type="EMBL" id="WAR27770.1"/>
    </source>
</evidence>
<proteinExistence type="predicted"/>
<organism evidence="2 3">
    <name type="scientific">Mya arenaria</name>
    <name type="common">Soft-shell clam</name>
    <dbReference type="NCBI Taxonomy" id="6604"/>
    <lineage>
        <taxon>Eukaryota</taxon>
        <taxon>Metazoa</taxon>
        <taxon>Spiralia</taxon>
        <taxon>Lophotrochozoa</taxon>
        <taxon>Mollusca</taxon>
        <taxon>Bivalvia</taxon>
        <taxon>Autobranchia</taxon>
        <taxon>Heteroconchia</taxon>
        <taxon>Euheterodonta</taxon>
        <taxon>Imparidentia</taxon>
        <taxon>Neoheterodontei</taxon>
        <taxon>Myida</taxon>
        <taxon>Myoidea</taxon>
        <taxon>Myidae</taxon>
        <taxon>Mya</taxon>
    </lineage>
</organism>
<gene>
    <name evidence="2" type="ORF">MAR_013474</name>
</gene>
<feature type="chain" id="PRO_5047037519" evidence="1">
    <location>
        <begin position="20"/>
        <end position="139"/>
    </location>
</feature>
<dbReference type="Proteomes" id="UP001164746">
    <property type="component" value="Chromosome 15"/>
</dbReference>
<name>A0ABY7G022_MYAAR</name>
<evidence type="ECO:0000313" key="3">
    <source>
        <dbReference type="Proteomes" id="UP001164746"/>
    </source>
</evidence>
<accession>A0ABY7G022</accession>
<protein>
    <submittedName>
        <fullName evidence="2">Uncharacterized protein</fullName>
    </submittedName>
</protein>
<feature type="signal peptide" evidence="1">
    <location>
        <begin position="1"/>
        <end position="19"/>
    </location>
</feature>
<evidence type="ECO:0000256" key="1">
    <source>
        <dbReference type="SAM" id="SignalP"/>
    </source>
</evidence>